<protein>
    <recommendedName>
        <fullName evidence="4">Phosphatidylinositol-specific phospholipase C X domain-containing protein</fullName>
    </recommendedName>
</protein>
<sequence length="456" mass="49396">MLGGMCGDGTAGTPCCGRGACGLFCCGCGGGCRNTPLRTTLPRVGEDELQTPLRSWPMLMAHDAATTYAKDGSCHKLHQVNNYAVTQPPGTLATLLDCGARALDLRPFMHKGTLVLHHGDVIFHTPLAEALQDLVGWANANPGELVIVMVANCNTDECSDATQDALTRMGIWQLDRDIRGTLGQALERGKLPGGGSVLWVNGKSRVQSNYEPDLGCYHLLDRRLVGADGRNASGEDRRLAGVILNIPQLSCYGSDHDRAQAMESMWKYFDATVNPRESPAEGMLWNMQMHWQYDSVQIAEGVARSSCIMQENSWSNLNRLVAERIRGLGESALLNLVEVDNICEHGQDIATALREHARRRASPGEFALKADAIVSLARASPCWSRTAAAVSVASFTLLVTFVVARVACRCTRTQFAMWSSYSDLSRAGSRSQQVGFDVLVPPQHDQSAKPLAGLPS</sequence>
<dbReference type="InterPro" id="IPR017946">
    <property type="entry name" value="PLC-like_Pdiesterase_TIM-brl"/>
</dbReference>
<keyword evidence="3" id="KW-1185">Reference proteome</keyword>
<reference evidence="2" key="1">
    <citation type="submission" date="2023-10" db="EMBL/GenBank/DDBJ databases">
        <authorList>
            <person name="Chen Y."/>
            <person name="Shah S."/>
            <person name="Dougan E. K."/>
            <person name="Thang M."/>
            <person name="Chan C."/>
        </authorList>
    </citation>
    <scope>NUCLEOTIDE SEQUENCE [LARGE SCALE GENOMIC DNA]</scope>
</reference>
<dbReference type="Gene3D" id="3.20.20.190">
    <property type="entry name" value="Phosphatidylinositol (PI) phosphodiesterase"/>
    <property type="match status" value="1"/>
</dbReference>
<keyword evidence="1" id="KW-1133">Transmembrane helix</keyword>
<name>A0ABN9S835_9DINO</name>
<evidence type="ECO:0000313" key="3">
    <source>
        <dbReference type="Proteomes" id="UP001189429"/>
    </source>
</evidence>
<dbReference type="Proteomes" id="UP001189429">
    <property type="component" value="Unassembled WGS sequence"/>
</dbReference>
<evidence type="ECO:0000313" key="2">
    <source>
        <dbReference type="EMBL" id="CAK0825842.1"/>
    </source>
</evidence>
<keyword evidence="1" id="KW-0812">Transmembrane</keyword>
<dbReference type="SUPFAM" id="SSF51695">
    <property type="entry name" value="PLC-like phosphodiesterases"/>
    <property type="match status" value="1"/>
</dbReference>
<dbReference type="EMBL" id="CAUYUJ010009102">
    <property type="protein sequence ID" value="CAK0825842.1"/>
    <property type="molecule type" value="Genomic_DNA"/>
</dbReference>
<accession>A0ABN9S835</accession>
<proteinExistence type="predicted"/>
<keyword evidence="1" id="KW-0472">Membrane</keyword>
<evidence type="ECO:0008006" key="4">
    <source>
        <dbReference type="Google" id="ProtNLM"/>
    </source>
</evidence>
<comment type="caution">
    <text evidence="2">The sequence shown here is derived from an EMBL/GenBank/DDBJ whole genome shotgun (WGS) entry which is preliminary data.</text>
</comment>
<organism evidence="2 3">
    <name type="scientific">Prorocentrum cordatum</name>
    <dbReference type="NCBI Taxonomy" id="2364126"/>
    <lineage>
        <taxon>Eukaryota</taxon>
        <taxon>Sar</taxon>
        <taxon>Alveolata</taxon>
        <taxon>Dinophyceae</taxon>
        <taxon>Prorocentrales</taxon>
        <taxon>Prorocentraceae</taxon>
        <taxon>Prorocentrum</taxon>
    </lineage>
</organism>
<dbReference type="PROSITE" id="PS50007">
    <property type="entry name" value="PIPLC_X_DOMAIN"/>
    <property type="match status" value="1"/>
</dbReference>
<gene>
    <name evidence="2" type="ORF">PCOR1329_LOCUS25869</name>
</gene>
<evidence type="ECO:0000256" key="1">
    <source>
        <dbReference type="SAM" id="Phobius"/>
    </source>
</evidence>
<feature type="transmembrane region" description="Helical" evidence="1">
    <location>
        <begin position="387"/>
        <end position="408"/>
    </location>
</feature>